<dbReference type="GO" id="GO:0016874">
    <property type="term" value="F:ligase activity"/>
    <property type="evidence" value="ECO:0007669"/>
    <property type="project" value="UniProtKB-KW"/>
</dbReference>
<evidence type="ECO:0000313" key="8">
    <source>
        <dbReference type="Proteomes" id="UP000007264"/>
    </source>
</evidence>
<name>I0YQ86_COCSC</name>
<dbReference type="OrthoDB" id="10253115at2759"/>
<dbReference type="Pfam" id="PF13193">
    <property type="entry name" value="AMP-binding_C"/>
    <property type="match status" value="1"/>
</dbReference>
<dbReference type="PANTHER" id="PTHR43859">
    <property type="entry name" value="ACYL-ACTIVATING ENZYME"/>
    <property type="match status" value="1"/>
</dbReference>
<dbReference type="KEGG" id="csl:COCSUDRAFT_57700"/>
<gene>
    <name evidence="7" type="ORF">COCSUDRAFT_57700</name>
</gene>
<dbReference type="PROSITE" id="PS00455">
    <property type="entry name" value="AMP_BINDING"/>
    <property type="match status" value="1"/>
</dbReference>
<dbReference type="FunFam" id="3.30.300.30:FF:000008">
    <property type="entry name" value="2,3-dihydroxybenzoate-AMP ligase"/>
    <property type="match status" value="1"/>
</dbReference>
<keyword evidence="8" id="KW-1185">Reference proteome</keyword>
<accession>I0YQ86</accession>
<comment type="caution">
    <text evidence="7">The sequence shown here is derived from an EMBL/GenBank/DDBJ whole genome shotgun (WGS) entry which is preliminary data.</text>
</comment>
<organism evidence="7 8">
    <name type="scientific">Coccomyxa subellipsoidea (strain C-169)</name>
    <name type="common">Green microalga</name>
    <dbReference type="NCBI Taxonomy" id="574566"/>
    <lineage>
        <taxon>Eukaryota</taxon>
        <taxon>Viridiplantae</taxon>
        <taxon>Chlorophyta</taxon>
        <taxon>core chlorophytes</taxon>
        <taxon>Trebouxiophyceae</taxon>
        <taxon>Trebouxiophyceae incertae sedis</taxon>
        <taxon>Coccomyxaceae</taxon>
        <taxon>Coccomyxa</taxon>
        <taxon>Coccomyxa subellipsoidea</taxon>
    </lineage>
</organism>
<dbReference type="InterPro" id="IPR045851">
    <property type="entry name" value="AMP-bd_C_sf"/>
</dbReference>
<dbReference type="Pfam" id="PF00501">
    <property type="entry name" value="AMP-binding"/>
    <property type="match status" value="1"/>
</dbReference>
<dbReference type="InterPro" id="IPR042099">
    <property type="entry name" value="ANL_N_sf"/>
</dbReference>
<evidence type="ECO:0000256" key="3">
    <source>
        <dbReference type="ARBA" id="ARBA00022832"/>
    </source>
</evidence>
<keyword evidence="4" id="KW-0443">Lipid metabolism</keyword>
<dbReference type="InterPro" id="IPR020845">
    <property type="entry name" value="AMP-binding_CS"/>
</dbReference>
<evidence type="ECO:0000259" key="5">
    <source>
        <dbReference type="Pfam" id="PF00501"/>
    </source>
</evidence>
<evidence type="ECO:0000313" key="7">
    <source>
        <dbReference type="EMBL" id="EIE20555.1"/>
    </source>
</evidence>
<comment type="similarity">
    <text evidence="1">Belongs to the ATP-dependent AMP-binding enzyme family.</text>
</comment>
<evidence type="ECO:0000256" key="4">
    <source>
        <dbReference type="ARBA" id="ARBA00023098"/>
    </source>
</evidence>
<dbReference type="InterPro" id="IPR000873">
    <property type="entry name" value="AMP-dep_synth/lig_dom"/>
</dbReference>
<dbReference type="GO" id="GO:0006631">
    <property type="term" value="P:fatty acid metabolic process"/>
    <property type="evidence" value="ECO:0007669"/>
    <property type="project" value="UniProtKB-KW"/>
</dbReference>
<protein>
    <submittedName>
        <fullName evidence="7">AMP-binding enzyme</fullName>
    </submittedName>
</protein>
<dbReference type="Proteomes" id="UP000007264">
    <property type="component" value="Unassembled WGS sequence"/>
</dbReference>
<sequence length="463" mass="51427">MWKHGKSPMDPAEDTVLIFDVDLAELIAKLAPKLHTVKKYIVLTDRGCMHRASDRADKGAWISQEAAGLKGALCYEELLKRERPRLHSFQWVKVDENAACGLCYTSGTTGRPKGVLYSHRANFLHAFTVSMPDASAMTSATTVLAVVPAFHANCWGLLFSAPLVGAKLVMPGPLLDGASLYQLLEEERCTLSAAVPTVFMGLLQYLRDTKQRLTHLKTITIGGAACPALLIQAFQEEYGVEMRHMWGMTELCPIGTVAGFKGTLPPLSKEGKLALQLKQGRVTPFVDMRIVDDEGQELPRDGKAYGELQVRGPHVIQRYYRHDEDAVDSDKWFNTGDVATLDPYGHMQITDRSKDVIKSGGEWISSIELENIAVSHPKVIEAAVIGIPDKKWTERPLLVIVPKPGQPVSSDELLNFFQGKTARWWIPDNVVFVDELPHTATGKLSKLTLRKQFENYEPKKAKL</sequence>
<dbReference type="STRING" id="574566.I0YQ86"/>
<dbReference type="Gene3D" id="3.40.50.12780">
    <property type="entry name" value="N-terminal domain of ligase-like"/>
    <property type="match status" value="1"/>
</dbReference>
<dbReference type="InterPro" id="IPR025110">
    <property type="entry name" value="AMP-bd_C"/>
</dbReference>
<evidence type="ECO:0000259" key="6">
    <source>
        <dbReference type="Pfam" id="PF13193"/>
    </source>
</evidence>
<keyword evidence="2" id="KW-0436">Ligase</keyword>
<dbReference type="GeneID" id="17038531"/>
<dbReference type="eggNOG" id="KOG1176">
    <property type="taxonomic scope" value="Eukaryota"/>
</dbReference>
<dbReference type="PANTHER" id="PTHR43859:SF4">
    <property type="entry name" value="BUTANOATE--COA LIGASE AAE1-RELATED"/>
    <property type="match status" value="1"/>
</dbReference>
<proteinExistence type="inferred from homology"/>
<evidence type="ECO:0000256" key="2">
    <source>
        <dbReference type="ARBA" id="ARBA00022598"/>
    </source>
</evidence>
<dbReference type="RefSeq" id="XP_005645099.1">
    <property type="nucleotide sequence ID" value="XM_005645042.1"/>
</dbReference>
<keyword evidence="3" id="KW-0276">Fatty acid metabolism</keyword>
<dbReference type="Gene3D" id="3.30.300.30">
    <property type="match status" value="1"/>
</dbReference>
<evidence type="ECO:0000256" key="1">
    <source>
        <dbReference type="ARBA" id="ARBA00006432"/>
    </source>
</evidence>
<reference evidence="7 8" key="1">
    <citation type="journal article" date="2012" name="Genome Biol.">
        <title>The genome of the polar eukaryotic microalga coccomyxa subellipsoidea reveals traits of cold adaptation.</title>
        <authorList>
            <person name="Blanc G."/>
            <person name="Agarkova I."/>
            <person name="Grimwood J."/>
            <person name="Kuo A."/>
            <person name="Brueggeman A."/>
            <person name="Dunigan D."/>
            <person name="Gurnon J."/>
            <person name="Ladunga I."/>
            <person name="Lindquist E."/>
            <person name="Lucas S."/>
            <person name="Pangilinan J."/>
            <person name="Proschold T."/>
            <person name="Salamov A."/>
            <person name="Schmutz J."/>
            <person name="Weeks D."/>
            <person name="Yamada T."/>
            <person name="Claverie J.M."/>
            <person name="Grigoriev I."/>
            <person name="Van Etten J."/>
            <person name="Lomsadze A."/>
            <person name="Borodovsky M."/>
        </authorList>
    </citation>
    <scope>NUCLEOTIDE SEQUENCE [LARGE SCALE GENOMIC DNA]</scope>
    <source>
        <strain evidence="7 8">C-169</strain>
    </source>
</reference>
<feature type="domain" description="AMP-binding enzyme C-terminal" evidence="6">
    <location>
        <begin position="368"/>
        <end position="443"/>
    </location>
</feature>
<dbReference type="EMBL" id="AGSI01000015">
    <property type="protein sequence ID" value="EIE20555.1"/>
    <property type="molecule type" value="Genomic_DNA"/>
</dbReference>
<dbReference type="AlphaFoldDB" id="I0YQ86"/>
<dbReference type="SUPFAM" id="SSF56801">
    <property type="entry name" value="Acetyl-CoA synthetase-like"/>
    <property type="match status" value="1"/>
</dbReference>
<feature type="domain" description="AMP-dependent synthetase/ligase" evidence="5">
    <location>
        <begin position="15"/>
        <end position="320"/>
    </location>
</feature>